<name>A0A975CHE1_9BURK</name>
<dbReference type="RefSeq" id="WP_208010329.1">
    <property type="nucleotide sequence ID" value="NZ_CP071796.1"/>
</dbReference>
<sequence>MASVAGCAQVGTTTAVAPARVDRLAALFMQALPVGWIVERIAAQDPTWPFQQQAKRFTPAQLACTRGEMTPGKVAVTQYKDAREFARRHPDRVEESIRLLEGGAADVIGVLIRAGAVERVAGPPANPRELMGKMSAAQLRGFSEFIQDAQHADLRRAMRLEGIASATNDQQARQRGHSIGQSLIVGPLLTAMERCGVQPSFLFDDKVGTPA</sequence>
<evidence type="ECO:0000313" key="2">
    <source>
        <dbReference type="Proteomes" id="UP000663903"/>
    </source>
</evidence>
<evidence type="ECO:0000313" key="1">
    <source>
        <dbReference type="EMBL" id="QTD46430.1"/>
    </source>
</evidence>
<organism evidence="1 2">
    <name type="scientific">Ottowia testudinis</name>
    <dbReference type="NCBI Taxonomy" id="2816950"/>
    <lineage>
        <taxon>Bacteria</taxon>
        <taxon>Pseudomonadati</taxon>
        <taxon>Pseudomonadota</taxon>
        <taxon>Betaproteobacteria</taxon>
        <taxon>Burkholderiales</taxon>
        <taxon>Comamonadaceae</taxon>
        <taxon>Ottowia</taxon>
    </lineage>
</organism>
<keyword evidence="2" id="KW-1185">Reference proteome</keyword>
<proteinExistence type="predicted"/>
<dbReference type="EMBL" id="CP071796">
    <property type="protein sequence ID" value="QTD46430.1"/>
    <property type="molecule type" value="Genomic_DNA"/>
</dbReference>
<dbReference type="AlphaFoldDB" id="A0A975CHE1"/>
<dbReference type="Proteomes" id="UP000663903">
    <property type="component" value="Chromosome"/>
</dbReference>
<gene>
    <name evidence="1" type="ORF">J1M35_05970</name>
</gene>
<protein>
    <submittedName>
        <fullName evidence="1">Uncharacterized protein</fullName>
    </submittedName>
</protein>
<dbReference type="KEGG" id="otd:J1M35_05970"/>
<reference evidence="1" key="1">
    <citation type="submission" date="2021-03" db="EMBL/GenBank/DDBJ databases">
        <title>Ottowia sp. 27C isolated from the cloaca of a Giant Asian pond turtle (Heosemys grandis).</title>
        <authorList>
            <person name="Spergser J."/>
            <person name="Busse H.-J."/>
        </authorList>
    </citation>
    <scope>NUCLEOTIDE SEQUENCE</scope>
    <source>
        <strain evidence="1">27C</strain>
    </source>
</reference>
<accession>A0A975CHE1</accession>